<keyword evidence="2 7" id="KW-0929">Antimicrobial</keyword>
<evidence type="ECO:0000256" key="4">
    <source>
        <dbReference type="ARBA" id="ARBA00022801"/>
    </source>
</evidence>
<dbReference type="PANTHER" id="PTHR38107:SF3">
    <property type="entry name" value="LYSOZYME RRRD-RELATED"/>
    <property type="match status" value="1"/>
</dbReference>
<keyword evidence="4 7" id="KW-0378">Hydrolase</keyword>
<dbReference type="GO" id="GO:0003796">
    <property type="term" value="F:lysozyme activity"/>
    <property type="evidence" value="ECO:0007669"/>
    <property type="project" value="UniProtKB-EC"/>
</dbReference>
<dbReference type="EC" id="3.2.1.17" evidence="7"/>
<evidence type="ECO:0000259" key="8">
    <source>
        <dbReference type="PROSITE" id="PS51782"/>
    </source>
</evidence>
<dbReference type="GO" id="GO:0016998">
    <property type="term" value="P:cell wall macromolecule catabolic process"/>
    <property type="evidence" value="ECO:0007669"/>
    <property type="project" value="InterPro"/>
</dbReference>
<dbReference type="Gene3D" id="1.10.530.40">
    <property type="match status" value="1"/>
</dbReference>
<dbReference type="SMART" id="SM00257">
    <property type="entry name" value="LysM"/>
    <property type="match status" value="1"/>
</dbReference>
<gene>
    <name evidence="9" type="ORF">NIES267_51550</name>
</gene>
<name>A0A1Z4LWR5_9CYAN</name>
<dbReference type="AlphaFoldDB" id="A0A1Z4LWR5"/>
<keyword evidence="10" id="KW-1185">Reference proteome</keyword>
<dbReference type="Pfam" id="PF01476">
    <property type="entry name" value="LysM"/>
    <property type="match status" value="1"/>
</dbReference>
<dbReference type="SUPFAM" id="SSF53955">
    <property type="entry name" value="Lysozyme-like"/>
    <property type="match status" value="1"/>
</dbReference>
<evidence type="ECO:0000313" key="10">
    <source>
        <dbReference type="Proteomes" id="UP000218418"/>
    </source>
</evidence>
<evidence type="ECO:0000256" key="7">
    <source>
        <dbReference type="RuleBase" id="RU003788"/>
    </source>
</evidence>
<dbReference type="HAMAP" id="MF_04110">
    <property type="entry name" value="ENDOLYSIN_T4"/>
    <property type="match status" value="1"/>
</dbReference>
<keyword evidence="5" id="KW-1035">Host cytoplasm</keyword>
<dbReference type="GO" id="GO:0042742">
    <property type="term" value="P:defense response to bacterium"/>
    <property type="evidence" value="ECO:0007669"/>
    <property type="project" value="UniProtKB-KW"/>
</dbReference>
<dbReference type="InterPro" id="IPR018392">
    <property type="entry name" value="LysM"/>
</dbReference>
<comment type="catalytic activity">
    <reaction evidence="1 7">
        <text>Hydrolysis of (1-&gt;4)-beta-linkages between N-acetylmuramic acid and N-acetyl-D-glucosamine residues in a peptidoglycan and between N-acetyl-D-glucosamine residues in chitodextrins.</text>
        <dbReference type="EC" id="3.2.1.17"/>
    </reaction>
</comment>
<evidence type="ECO:0000256" key="1">
    <source>
        <dbReference type="ARBA" id="ARBA00000632"/>
    </source>
</evidence>
<evidence type="ECO:0000256" key="3">
    <source>
        <dbReference type="ARBA" id="ARBA00022638"/>
    </source>
</evidence>
<dbReference type="PANTHER" id="PTHR38107">
    <property type="match status" value="1"/>
</dbReference>
<keyword evidence="3 7" id="KW-0081">Bacteriolytic enzyme</keyword>
<dbReference type="InterPro" id="IPR023346">
    <property type="entry name" value="Lysozyme-like_dom_sf"/>
</dbReference>
<sequence>MVFQKTGFVEKTGLIVIFNCHSLFLQITYNILMKNRTYTIKSGDTLSEIAQRYLGNANRWQEITKDTGECFSENEARSLQIGQIVYLPSQYNNIQSDSGSSNKNKQISNNGLKFIADHEGMILHLYNDPANHATIGVGHLVHHGPINGSESDEFKGGITKERAMEILRSDVNTAESTVNKLVKVPLNQNQFDALVSFVFNIGETQFASSTLLSKLNQRDYDSVPSELNRWVHGSGKKLPGLINRRRDEGNLFRRGKKVASRK</sequence>
<dbReference type="Pfam" id="PF00959">
    <property type="entry name" value="Phage_lysozyme"/>
    <property type="match status" value="1"/>
</dbReference>
<dbReference type="InterPro" id="IPR034690">
    <property type="entry name" value="Endolysin_T4_type"/>
</dbReference>
<protein>
    <recommendedName>
        <fullName evidence="7">Lysozyme</fullName>
        <ecNumber evidence="7">3.2.1.17</ecNumber>
    </recommendedName>
</protein>
<dbReference type="InterPro" id="IPR023347">
    <property type="entry name" value="Lysozyme_dom_sf"/>
</dbReference>
<dbReference type="Gene3D" id="3.10.350.10">
    <property type="entry name" value="LysM domain"/>
    <property type="match status" value="1"/>
</dbReference>
<reference evidence="9 10" key="1">
    <citation type="submission" date="2017-06" db="EMBL/GenBank/DDBJ databases">
        <title>Genome sequencing of cyanobaciteial culture collection at National Institute for Environmental Studies (NIES).</title>
        <authorList>
            <person name="Hirose Y."/>
            <person name="Shimura Y."/>
            <person name="Fujisawa T."/>
            <person name="Nakamura Y."/>
            <person name="Kawachi M."/>
        </authorList>
    </citation>
    <scope>NUCLEOTIDE SEQUENCE [LARGE SCALE GENOMIC DNA]</scope>
    <source>
        <strain evidence="9 10">NIES-267</strain>
    </source>
</reference>
<dbReference type="PROSITE" id="PS51782">
    <property type="entry name" value="LYSM"/>
    <property type="match status" value="1"/>
</dbReference>
<comment type="similarity">
    <text evidence="7">Belongs to the glycosyl hydrolase 24 family.</text>
</comment>
<dbReference type="CDD" id="cd00118">
    <property type="entry name" value="LysM"/>
    <property type="match status" value="1"/>
</dbReference>
<keyword evidence="6 7" id="KW-0326">Glycosidase</keyword>
<accession>A0A1Z4LWR5</accession>
<dbReference type="InterPro" id="IPR033907">
    <property type="entry name" value="Endolysin_autolysin"/>
</dbReference>
<dbReference type="InterPro" id="IPR002196">
    <property type="entry name" value="Glyco_hydro_24"/>
</dbReference>
<dbReference type="InterPro" id="IPR051018">
    <property type="entry name" value="Bacteriophage_GH24"/>
</dbReference>
<evidence type="ECO:0000313" key="9">
    <source>
        <dbReference type="EMBL" id="BAY85654.1"/>
    </source>
</evidence>
<dbReference type="InterPro" id="IPR036779">
    <property type="entry name" value="LysM_dom_sf"/>
</dbReference>
<organism evidence="9 10">
    <name type="scientific">Calothrix parasitica NIES-267</name>
    <dbReference type="NCBI Taxonomy" id="1973488"/>
    <lineage>
        <taxon>Bacteria</taxon>
        <taxon>Bacillati</taxon>
        <taxon>Cyanobacteriota</taxon>
        <taxon>Cyanophyceae</taxon>
        <taxon>Nostocales</taxon>
        <taxon>Calotrichaceae</taxon>
        <taxon>Calothrix</taxon>
    </lineage>
</organism>
<dbReference type="GO" id="GO:0031640">
    <property type="term" value="P:killing of cells of another organism"/>
    <property type="evidence" value="ECO:0007669"/>
    <property type="project" value="UniProtKB-KW"/>
</dbReference>
<proteinExistence type="inferred from homology"/>
<dbReference type="Proteomes" id="UP000218418">
    <property type="component" value="Chromosome"/>
</dbReference>
<evidence type="ECO:0000256" key="2">
    <source>
        <dbReference type="ARBA" id="ARBA00022529"/>
    </source>
</evidence>
<dbReference type="GO" id="GO:0009253">
    <property type="term" value="P:peptidoglycan catabolic process"/>
    <property type="evidence" value="ECO:0007669"/>
    <property type="project" value="InterPro"/>
</dbReference>
<feature type="domain" description="LysM" evidence="8">
    <location>
        <begin position="36"/>
        <end position="87"/>
    </location>
</feature>
<evidence type="ECO:0000256" key="5">
    <source>
        <dbReference type="ARBA" id="ARBA00023200"/>
    </source>
</evidence>
<evidence type="ECO:0000256" key="6">
    <source>
        <dbReference type="ARBA" id="ARBA00023295"/>
    </source>
</evidence>
<dbReference type="CDD" id="cd00737">
    <property type="entry name" value="lyz_endolysin_autolysin"/>
    <property type="match status" value="1"/>
</dbReference>
<dbReference type="EMBL" id="AP018227">
    <property type="protein sequence ID" value="BAY85654.1"/>
    <property type="molecule type" value="Genomic_DNA"/>
</dbReference>